<dbReference type="AlphaFoldDB" id="A0A016SUV9"/>
<dbReference type="EMBL" id="JARK01001510">
    <property type="protein sequence ID" value="EYB94166.1"/>
    <property type="molecule type" value="Genomic_DNA"/>
</dbReference>
<evidence type="ECO:0000313" key="3">
    <source>
        <dbReference type="EMBL" id="EYB94166.1"/>
    </source>
</evidence>
<dbReference type="GO" id="GO:0006355">
    <property type="term" value="P:regulation of DNA-templated transcription"/>
    <property type="evidence" value="ECO:0007669"/>
    <property type="project" value="InterPro"/>
</dbReference>
<sequence>MAVLSGFAVLCVSPHSSSSVQQIPYSSVGAEMSVQQGNGGQALSGEEVMSEDEARKRREQLNRRPSYR</sequence>
<reference evidence="4" key="1">
    <citation type="journal article" date="2015" name="Nat. Genet.">
        <title>The genome and transcriptome of the zoonotic hookworm Ancylostoma ceylanicum identify infection-specific gene families.</title>
        <authorList>
            <person name="Schwarz E.M."/>
            <person name="Hu Y."/>
            <person name="Antoshechkin I."/>
            <person name="Miller M.M."/>
            <person name="Sternberg P.W."/>
            <person name="Aroian R.V."/>
        </authorList>
    </citation>
    <scope>NUCLEOTIDE SEQUENCE</scope>
    <source>
        <strain evidence="4">HY135</strain>
    </source>
</reference>
<feature type="region of interest" description="Disordered" evidence="1">
    <location>
        <begin position="32"/>
        <end position="68"/>
    </location>
</feature>
<evidence type="ECO:0000259" key="2">
    <source>
        <dbReference type="PROSITE" id="PS50953"/>
    </source>
</evidence>
<feature type="compositionally biased region" description="Basic and acidic residues" evidence="1">
    <location>
        <begin position="52"/>
        <end position="62"/>
    </location>
</feature>
<dbReference type="Pfam" id="PF02173">
    <property type="entry name" value="pKID"/>
    <property type="match status" value="1"/>
</dbReference>
<feature type="domain" description="KID" evidence="2">
    <location>
        <begin position="34"/>
        <end position="68"/>
    </location>
</feature>
<dbReference type="Proteomes" id="UP000024635">
    <property type="component" value="Unassembled WGS sequence"/>
</dbReference>
<dbReference type="OrthoDB" id="5970722at2759"/>
<keyword evidence="4" id="KW-1185">Reference proteome</keyword>
<evidence type="ECO:0000313" key="4">
    <source>
        <dbReference type="Proteomes" id="UP000024635"/>
    </source>
</evidence>
<accession>A0A016SUV9</accession>
<protein>
    <recommendedName>
        <fullName evidence="2">KID domain-containing protein</fullName>
    </recommendedName>
</protein>
<organism evidence="3 4">
    <name type="scientific">Ancylostoma ceylanicum</name>
    <dbReference type="NCBI Taxonomy" id="53326"/>
    <lineage>
        <taxon>Eukaryota</taxon>
        <taxon>Metazoa</taxon>
        <taxon>Ecdysozoa</taxon>
        <taxon>Nematoda</taxon>
        <taxon>Chromadorea</taxon>
        <taxon>Rhabditida</taxon>
        <taxon>Rhabditina</taxon>
        <taxon>Rhabditomorpha</taxon>
        <taxon>Strongyloidea</taxon>
        <taxon>Ancylostomatidae</taxon>
        <taxon>Ancylostomatinae</taxon>
        <taxon>Ancylostoma</taxon>
    </lineage>
</organism>
<proteinExistence type="predicted"/>
<comment type="caution">
    <text evidence="3">The sequence shown here is derived from an EMBL/GenBank/DDBJ whole genome shotgun (WGS) entry which is preliminary data.</text>
</comment>
<dbReference type="InterPro" id="IPR003102">
    <property type="entry name" value="CREB1-like_pKID"/>
</dbReference>
<name>A0A016SUV9_9BILA</name>
<gene>
    <name evidence="3" type="primary">Acey_s0174.g433</name>
    <name evidence="3" type="ORF">Y032_0174g433</name>
</gene>
<evidence type="ECO:0000256" key="1">
    <source>
        <dbReference type="SAM" id="MobiDB-lite"/>
    </source>
</evidence>
<dbReference type="PROSITE" id="PS50953">
    <property type="entry name" value="KID"/>
    <property type="match status" value="1"/>
</dbReference>